<keyword evidence="4" id="KW-1185">Reference proteome</keyword>
<evidence type="ECO:0000259" key="2">
    <source>
        <dbReference type="Pfam" id="PF26604"/>
    </source>
</evidence>
<evidence type="ECO:0000256" key="1">
    <source>
        <dbReference type="SAM" id="Phobius"/>
    </source>
</evidence>
<evidence type="ECO:0000313" key="3">
    <source>
        <dbReference type="EMBL" id="MBE1488476.1"/>
    </source>
</evidence>
<sequence length="99" mass="10319">MTLVDLIEVGGSLLIISAFAAAQTGRLSPHSVRYLLLNIVGSAVLAVIALLHQSWGFLLLEGSWAIISTISLVRVARRADGTATGTGPTGSQRLDSPAH</sequence>
<keyword evidence="1" id="KW-0812">Transmembrane</keyword>
<dbReference type="NCBIfam" id="NF047864">
    <property type="entry name" value="CBU_0592_membra"/>
    <property type="match status" value="1"/>
</dbReference>
<keyword evidence="1" id="KW-0472">Membrane</keyword>
<evidence type="ECO:0000313" key="4">
    <source>
        <dbReference type="Proteomes" id="UP000649753"/>
    </source>
</evidence>
<feature type="transmembrane region" description="Helical" evidence="1">
    <location>
        <begin position="34"/>
        <end position="51"/>
    </location>
</feature>
<dbReference type="Pfam" id="PF26604">
    <property type="entry name" value="CBU_0592"/>
    <property type="match status" value="1"/>
</dbReference>
<proteinExistence type="predicted"/>
<name>A0A927R847_9ACTN</name>
<dbReference type="InterPro" id="IPR058058">
    <property type="entry name" value="CBU_0592-like"/>
</dbReference>
<organism evidence="3 4">
    <name type="scientific">Plantactinospora soyae</name>
    <dbReference type="NCBI Taxonomy" id="1544732"/>
    <lineage>
        <taxon>Bacteria</taxon>
        <taxon>Bacillati</taxon>
        <taxon>Actinomycetota</taxon>
        <taxon>Actinomycetes</taxon>
        <taxon>Micromonosporales</taxon>
        <taxon>Micromonosporaceae</taxon>
        <taxon>Plantactinospora</taxon>
    </lineage>
</organism>
<dbReference type="Proteomes" id="UP000649753">
    <property type="component" value="Unassembled WGS sequence"/>
</dbReference>
<comment type="caution">
    <text evidence="3">The sequence shown here is derived from an EMBL/GenBank/DDBJ whole genome shotgun (WGS) entry which is preliminary data.</text>
</comment>
<accession>A0A927R847</accession>
<dbReference type="RefSeq" id="WP_192768132.1">
    <property type="nucleotide sequence ID" value="NZ_JADBEB010000001.1"/>
</dbReference>
<gene>
    <name evidence="3" type="ORF">H4W31_004114</name>
</gene>
<feature type="transmembrane region" description="Helical" evidence="1">
    <location>
        <begin position="6"/>
        <end position="22"/>
    </location>
</feature>
<reference evidence="3" key="1">
    <citation type="submission" date="2020-10" db="EMBL/GenBank/DDBJ databases">
        <title>Sequencing the genomes of 1000 actinobacteria strains.</title>
        <authorList>
            <person name="Klenk H.-P."/>
        </authorList>
    </citation>
    <scope>NUCLEOTIDE SEQUENCE</scope>
    <source>
        <strain evidence="3">DSM 46832</strain>
    </source>
</reference>
<protein>
    <submittedName>
        <fullName evidence="3">Membrane protein YccC</fullName>
    </submittedName>
</protein>
<keyword evidence="1" id="KW-1133">Transmembrane helix</keyword>
<feature type="domain" description="CBU-0592-like" evidence="2">
    <location>
        <begin position="5"/>
        <end position="78"/>
    </location>
</feature>
<dbReference type="EMBL" id="JADBEB010000001">
    <property type="protein sequence ID" value="MBE1488476.1"/>
    <property type="molecule type" value="Genomic_DNA"/>
</dbReference>
<dbReference type="AlphaFoldDB" id="A0A927R847"/>